<protein>
    <submittedName>
        <fullName evidence="1">Uncharacterized protein</fullName>
    </submittedName>
</protein>
<evidence type="ECO:0000313" key="1">
    <source>
        <dbReference type="EMBL" id="CAD8173134.1"/>
    </source>
</evidence>
<evidence type="ECO:0000313" key="2">
    <source>
        <dbReference type="Proteomes" id="UP000683925"/>
    </source>
</evidence>
<gene>
    <name evidence="1" type="ORF">POCTA_138.1.T0610160</name>
</gene>
<dbReference type="AlphaFoldDB" id="A0A8S1V875"/>
<sequence length="117" mass="14233">MHLQKTLSIYLQQFKIEILIRILSGFLKIITRIYIFQRKKVVSSNVLEDWHFRVWKISFGCVKLKKEFQKHSICQKDLCIVPSLLNYFSNYSFRRLLIPFKPLEQQNYQLLYTILFI</sequence>
<reference evidence="1" key="1">
    <citation type="submission" date="2021-01" db="EMBL/GenBank/DDBJ databases">
        <authorList>
            <consortium name="Genoscope - CEA"/>
            <person name="William W."/>
        </authorList>
    </citation>
    <scope>NUCLEOTIDE SEQUENCE</scope>
</reference>
<comment type="caution">
    <text evidence="1">The sequence shown here is derived from an EMBL/GenBank/DDBJ whole genome shotgun (WGS) entry which is preliminary data.</text>
</comment>
<proteinExistence type="predicted"/>
<organism evidence="1 2">
    <name type="scientific">Paramecium octaurelia</name>
    <dbReference type="NCBI Taxonomy" id="43137"/>
    <lineage>
        <taxon>Eukaryota</taxon>
        <taxon>Sar</taxon>
        <taxon>Alveolata</taxon>
        <taxon>Ciliophora</taxon>
        <taxon>Intramacronucleata</taxon>
        <taxon>Oligohymenophorea</taxon>
        <taxon>Peniculida</taxon>
        <taxon>Parameciidae</taxon>
        <taxon>Paramecium</taxon>
    </lineage>
</organism>
<accession>A0A8S1V875</accession>
<name>A0A8S1V875_PAROT</name>
<keyword evidence="2" id="KW-1185">Reference proteome</keyword>
<dbReference type="EMBL" id="CAJJDP010000060">
    <property type="protein sequence ID" value="CAD8173134.1"/>
    <property type="molecule type" value="Genomic_DNA"/>
</dbReference>
<dbReference type="Proteomes" id="UP000683925">
    <property type="component" value="Unassembled WGS sequence"/>
</dbReference>